<evidence type="ECO:0000256" key="10">
    <source>
        <dbReference type="SAM" id="Phobius"/>
    </source>
</evidence>
<evidence type="ECO:0000256" key="7">
    <source>
        <dbReference type="ARBA" id="ARBA00023170"/>
    </source>
</evidence>
<dbReference type="GeneTree" id="ENSGT01110000267255"/>
<keyword evidence="4 10" id="KW-1133">Transmembrane helix</keyword>
<evidence type="ECO:0000256" key="9">
    <source>
        <dbReference type="ARBA" id="ARBA00023224"/>
    </source>
</evidence>
<dbReference type="GO" id="GO:0005886">
    <property type="term" value="C:plasma membrane"/>
    <property type="evidence" value="ECO:0007669"/>
    <property type="project" value="UniProtKB-SubCell"/>
</dbReference>
<name>A0A8D0BDW5_SALMN</name>
<evidence type="ECO:0000256" key="1">
    <source>
        <dbReference type="ARBA" id="ARBA00004651"/>
    </source>
</evidence>
<dbReference type="PRINTS" id="PR01655">
    <property type="entry name" value="UDPGLUCOSER"/>
</dbReference>
<dbReference type="PROSITE" id="PS50262">
    <property type="entry name" value="G_PROTEIN_RECEP_F1_2"/>
    <property type="match status" value="1"/>
</dbReference>
<reference evidence="12" key="2">
    <citation type="submission" date="2025-09" db="UniProtKB">
        <authorList>
            <consortium name="Ensembl"/>
        </authorList>
    </citation>
    <scope>IDENTIFICATION</scope>
</reference>
<dbReference type="Ensembl" id="ENSSMRT00000006959.1">
    <property type="protein sequence ID" value="ENSSMRP00000005952.1"/>
    <property type="gene ID" value="ENSSMRG00000004787.1"/>
</dbReference>
<evidence type="ECO:0000256" key="8">
    <source>
        <dbReference type="ARBA" id="ARBA00023180"/>
    </source>
</evidence>
<sequence length="324" mass="37204">MQQAAMLNSNTTPGNNCIDSDIIKKQVLPVSYTLIFMGGTLLNGVAAWVFLQIPNKTSFIFYLKNIVVADLIMSLTFPFKILADSEIGPWQLNVVVCRFSAVIFYLNMYISITLFGLIGFDRCYRIVKPQFITSVHTVRGSKIICAVVWALQIVISFPNIILTDNYPTKLNSKKCMDLKSALGVQWHKISNYICLGIFWIVFLLLIAFYSSIARKIYTSHQKFKKNSKLTRKKTSRNIFTIMIVFIICFVPYHIGRIPYTVSQTSSKYSCPTENILFYIKELALLLSAANVCLDPIIYIFLCQPFKERLYQKLQLRLKEDFSHK</sequence>
<feature type="transmembrane region" description="Helical" evidence="10">
    <location>
        <begin position="275"/>
        <end position="301"/>
    </location>
</feature>
<dbReference type="GO" id="GO:0061484">
    <property type="term" value="P:hematopoietic stem cell homeostasis"/>
    <property type="evidence" value="ECO:0007669"/>
    <property type="project" value="Ensembl"/>
</dbReference>
<evidence type="ECO:0000256" key="2">
    <source>
        <dbReference type="ARBA" id="ARBA00022475"/>
    </source>
</evidence>
<dbReference type="OMA" id="FVHTVNY"/>
<evidence type="ECO:0000256" key="4">
    <source>
        <dbReference type="ARBA" id="ARBA00022989"/>
    </source>
</evidence>
<dbReference type="Gene3D" id="1.20.1070.10">
    <property type="entry name" value="Rhodopsin 7-helix transmembrane proteins"/>
    <property type="match status" value="1"/>
</dbReference>
<protein>
    <submittedName>
        <fullName evidence="12">Purinergic receptor P2Y14</fullName>
    </submittedName>
</protein>
<evidence type="ECO:0000256" key="6">
    <source>
        <dbReference type="ARBA" id="ARBA00023136"/>
    </source>
</evidence>
<dbReference type="PANTHER" id="PTHR24233">
    <property type="entry name" value="P2Y PURINOCEPTOR-RELATED G-PROTEIN COUPLED RECEPTOR"/>
    <property type="match status" value="1"/>
</dbReference>
<dbReference type="PANTHER" id="PTHR24233:SF3">
    <property type="entry name" value="P2Y PURINOCEPTOR 14"/>
    <property type="match status" value="1"/>
</dbReference>
<feature type="transmembrane region" description="Helical" evidence="10">
    <location>
        <begin position="234"/>
        <end position="255"/>
    </location>
</feature>
<organism evidence="12 13">
    <name type="scientific">Salvator merianae</name>
    <name type="common">Argentine black and white tegu</name>
    <name type="synonym">Tupinambis merianae</name>
    <dbReference type="NCBI Taxonomy" id="96440"/>
    <lineage>
        <taxon>Eukaryota</taxon>
        <taxon>Metazoa</taxon>
        <taxon>Chordata</taxon>
        <taxon>Craniata</taxon>
        <taxon>Vertebrata</taxon>
        <taxon>Euteleostomi</taxon>
        <taxon>Lepidosauria</taxon>
        <taxon>Squamata</taxon>
        <taxon>Bifurcata</taxon>
        <taxon>Unidentata</taxon>
        <taxon>Episquamata</taxon>
        <taxon>Laterata</taxon>
        <taxon>Teiioidea</taxon>
        <taxon>Teiidae</taxon>
        <taxon>Salvator</taxon>
    </lineage>
</organism>
<dbReference type="InterPro" id="IPR017452">
    <property type="entry name" value="GPCR_Rhodpsn_7TM"/>
</dbReference>
<keyword evidence="13" id="KW-1185">Reference proteome</keyword>
<evidence type="ECO:0000256" key="5">
    <source>
        <dbReference type="ARBA" id="ARBA00023040"/>
    </source>
</evidence>
<evidence type="ECO:0000313" key="13">
    <source>
        <dbReference type="Proteomes" id="UP000694421"/>
    </source>
</evidence>
<feature type="transmembrane region" description="Helical" evidence="10">
    <location>
        <begin position="189"/>
        <end position="213"/>
    </location>
</feature>
<evidence type="ECO:0000313" key="12">
    <source>
        <dbReference type="Ensembl" id="ENSSMRP00000005952.1"/>
    </source>
</evidence>
<feature type="transmembrane region" description="Helical" evidence="10">
    <location>
        <begin position="62"/>
        <end position="82"/>
    </location>
</feature>
<keyword evidence="7" id="KW-0675">Receptor</keyword>
<keyword evidence="3 10" id="KW-0812">Transmembrane</keyword>
<proteinExistence type="predicted"/>
<feature type="transmembrane region" description="Helical" evidence="10">
    <location>
        <begin position="30"/>
        <end position="50"/>
    </location>
</feature>
<evidence type="ECO:0000259" key="11">
    <source>
        <dbReference type="PROSITE" id="PS50262"/>
    </source>
</evidence>
<keyword evidence="2" id="KW-1003">Cell membrane</keyword>
<accession>A0A8D0BDW5</accession>
<reference evidence="12" key="1">
    <citation type="submission" date="2025-08" db="UniProtKB">
        <authorList>
            <consortium name="Ensembl"/>
        </authorList>
    </citation>
    <scope>IDENTIFICATION</scope>
</reference>
<feature type="transmembrane region" description="Helical" evidence="10">
    <location>
        <begin position="102"/>
        <end position="120"/>
    </location>
</feature>
<dbReference type="GO" id="GO:0045028">
    <property type="term" value="F:G protein-coupled purinergic nucleotide receptor activity"/>
    <property type="evidence" value="ECO:0007669"/>
    <property type="project" value="InterPro"/>
</dbReference>
<dbReference type="InterPro" id="IPR005466">
    <property type="entry name" value="P2Y14_rcpt"/>
</dbReference>
<dbReference type="Pfam" id="PF00001">
    <property type="entry name" value="7tm_1"/>
    <property type="match status" value="1"/>
</dbReference>
<dbReference type="SUPFAM" id="SSF81321">
    <property type="entry name" value="Family A G protein-coupled receptor-like"/>
    <property type="match status" value="1"/>
</dbReference>
<keyword evidence="5" id="KW-0297">G-protein coupled receptor</keyword>
<keyword evidence="8" id="KW-0325">Glycoprotein</keyword>
<comment type="subcellular location">
    <subcellularLocation>
        <location evidence="1">Cell membrane</location>
        <topology evidence="1">Multi-pass membrane protein</topology>
    </subcellularLocation>
</comment>
<keyword evidence="6 10" id="KW-0472">Membrane</keyword>
<feature type="transmembrane region" description="Helical" evidence="10">
    <location>
        <begin position="141"/>
        <end position="162"/>
    </location>
</feature>
<dbReference type="InterPro" id="IPR000276">
    <property type="entry name" value="GPCR_Rhodpsn"/>
</dbReference>
<keyword evidence="9" id="KW-0807">Transducer</keyword>
<feature type="domain" description="G-protein coupled receptors family 1 profile" evidence="11">
    <location>
        <begin position="42"/>
        <end position="298"/>
    </location>
</feature>
<dbReference type="AlphaFoldDB" id="A0A8D0BDW5"/>
<dbReference type="FunFam" id="1.20.1070.10:FF:000049">
    <property type="entry name" value="G-protein coupled receptor 87"/>
    <property type="match status" value="1"/>
</dbReference>
<dbReference type="PRINTS" id="PR00237">
    <property type="entry name" value="GPCRRHODOPSN"/>
</dbReference>
<dbReference type="Proteomes" id="UP000694421">
    <property type="component" value="Unplaced"/>
</dbReference>
<evidence type="ECO:0000256" key="3">
    <source>
        <dbReference type="ARBA" id="ARBA00022692"/>
    </source>
</evidence>
<dbReference type="PRINTS" id="PR01157">
    <property type="entry name" value="P2YPURNOCPTR"/>
</dbReference>